<accession>A0A1U7M4R4</accession>
<dbReference type="InterPro" id="IPR024300">
    <property type="entry name" value="SipL_SPOCS_dom"/>
</dbReference>
<proteinExistence type="predicted"/>
<dbReference type="OrthoDB" id="9779340at2"/>
<comment type="caution">
    <text evidence="2">The sequence shown here is derived from an EMBL/GenBank/DDBJ whole genome shotgun (WGS) entry which is preliminary data.</text>
</comment>
<organism evidence="2 3">
    <name type="scientific">Tissierella creatinophila DSM 6911</name>
    <dbReference type="NCBI Taxonomy" id="1123403"/>
    <lineage>
        <taxon>Bacteria</taxon>
        <taxon>Bacillati</taxon>
        <taxon>Bacillota</taxon>
        <taxon>Tissierellia</taxon>
        <taxon>Tissierellales</taxon>
        <taxon>Tissierellaceae</taxon>
        <taxon>Tissierella</taxon>
    </lineage>
</organism>
<dbReference type="Gene3D" id="3.10.350.10">
    <property type="entry name" value="LysM domain"/>
    <property type="match status" value="1"/>
</dbReference>
<dbReference type="RefSeq" id="WP_075727001.1">
    <property type="nucleotide sequence ID" value="NZ_LTDM01000032.1"/>
</dbReference>
<gene>
    <name evidence="2" type="ORF">TICRE_16620</name>
</gene>
<dbReference type="SUPFAM" id="SSF54106">
    <property type="entry name" value="LysM domain"/>
    <property type="match status" value="1"/>
</dbReference>
<keyword evidence="3" id="KW-1185">Reference proteome</keyword>
<evidence type="ECO:0000313" key="3">
    <source>
        <dbReference type="Proteomes" id="UP000186112"/>
    </source>
</evidence>
<name>A0A1U7M4R4_TISCR</name>
<dbReference type="AlphaFoldDB" id="A0A1U7M4R4"/>
<protein>
    <submittedName>
        <fullName evidence="2">LysM domain protein</fullName>
    </submittedName>
</protein>
<dbReference type="PROSITE" id="PS51782">
    <property type="entry name" value="LYSM"/>
    <property type="match status" value="1"/>
</dbReference>
<dbReference type="CDD" id="cd00118">
    <property type="entry name" value="LysM"/>
    <property type="match status" value="1"/>
</dbReference>
<dbReference type="SMART" id="SM00257">
    <property type="entry name" value="LysM"/>
    <property type="match status" value="1"/>
</dbReference>
<evidence type="ECO:0000259" key="1">
    <source>
        <dbReference type="PROSITE" id="PS51782"/>
    </source>
</evidence>
<dbReference type="Proteomes" id="UP000186112">
    <property type="component" value="Unassembled WGS sequence"/>
</dbReference>
<reference evidence="2 3" key="1">
    <citation type="submission" date="2016-02" db="EMBL/GenBank/DDBJ databases">
        <title>Genome sequence of Tissierella creatinophila DSM 6911.</title>
        <authorList>
            <person name="Poehlein A."/>
            <person name="Daniel R."/>
        </authorList>
    </citation>
    <scope>NUCLEOTIDE SEQUENCE [LARGE SCALE GENOMIC DNA]</scope>
    <source>
        <strain evidence="2 3">DSM 6911</strain>
    </source>
</reference>
<dbReference type="InterPro" id="IPR036779">
    <property type="entry name" value="LysM_dom_sf"/>
</dbReference>
<dbReference type="Pfam" id="PF12673">
    <property type="entry name" value="SipL"/>
    <property type="match status" value="3"/>
</dbReference>
<dbReference type="Pfam" id="PF01476">
    <property type="entry name" value="LysM"/>
    <property type="match status" value="1"/>
</dbReference>
<evidence type="ECO:0000313" key="2">
    <source>
        <dbReference type="EMBL" id="OLS02276.1"/>
    </source>
</evidence>
<dbReference type="InterPro" id="IPR018392">
    <property type="entry name" value="LysM"/>
</dbReference>
<sequence length="511" mass="58724">MSIEIIKENFSIEEIVGSGETQNLLETEIYLNIPVEEVEKIIWVEGKVIIGNTMIIKDKILVSGSVRYHLLSKDKEEGLHVLESSKEFNEEINIHGIKEDMEAKVQGKIEYIEYELEENKIAVKTLINLEGQVENLKSLEVIKEIGDSTTLETQKESLNYRESYGKDKSAIDIEENFTIDSSKGEIEKVIKFFVDPQEIESTVIEDRIVLSGEALVTIVYLGDGEIYSHKETLPFNHFLEIPGASEGAKSAVDLRVEEASYEILQDEEDRLRRVNVSIKLQAEGKVYRQNSKKLLIDAYSIKEEIYLEKEEISILEDIDTVEYDEKISLEIPLNAIDVLDIKSEHFILDKVYEDGKIIVEGILDLNIYYIDRIEGEIDRFKGEFPFKVETPFEGEEEKYILNISSKLDFLDYTIKRDNIAIDTSIFFQIALRKEKRIFAIKDIEQTGEMIDKKAKPSIIIYIVQRGDLLWDIAKRYNTTTGEILSSNGFVSDYQLKVGDKIIIEKNLELLV</sequence>
<dbReference type="EMBL" id="LTDM01000032">
    <property type="protein sequence ID" value="OLS02276.1"/>
    <property type="molecule type" value="Genomic_DNA"/>
</dbReference>
<feature type="domain" description="LysM" evidence="1">
    <location>
        <begin position="459"/>
        <end position="503"/>
    </location>
</feature>